<keyword evidence="4 6" id="KW-0460">Magnesium</keyword>
<gene>
    <name evidence="7" type="ORF">FIBRA_06230</name>
</gene>
<keyword evidence="8" id="KW-1185">Reference proteome</keyword>
<dbReference type="SUPFAM" id="SSF48576">
    <property type="entry name" value="Terpenoid synthases"/>
    <property type="match status" value="1"/>
</dbReference>
<dbReference type="Gene3D" id="1.10.600.10">
    <property type="entry name" value="Farnesyl Diphosphate Synthase"/>
    <property type="match status" value="1"/>
</dbReference>
<evidence type="ECO:0000256" key="6">
    <source>
        <dbReference type="RuleBase" id="RU366034"/>
    </source>
</evidence>
<dbReference type="AlphaFoldDB" id="J4IB55"/>
<accession>J4IB55</accession>
<organism evidence="7 8">
    <name type="scientific">Fibroporia radiculosa</name>
    <dbReference type="NCBI Taxonomy" id="599839"/>
    <lineage>
        <taxon>Eukaryota</taxon>
        <taxon>Fungi</taxon>
        <taxon>Dikarya</taxon>
        <taxon>Basidiomycota</taxon>
        <taxon>Agaricomycotina</taxon>
        <taxon>Agaricomycetes</taxon>
        <taxon>Polyporales</taxon>
        <taxon>Fibroporiaceae</taxon>
        <taxon>Fibroporia</taxon>
    </lineage>
</organism>
<dbReference type="GeneID" id="24098982"/>
<dbReference type="OrthoDB" id="6486656at2759"/>
<name>J4IB55_9APHY</name>
<dbReference type="GO" id="GO:0008299">
    <property type="term" value="P:isoprenoid biosynthetic process"/>
    <property type="evidence" value="ECO:0007669"/>
    <property type="project" value="UniProtKB-ARBA"/>
</dbReference>
<dbReference type="InterPro" id="IPR008949">
    <property type="entry name" value="Isoprenoid_synthase_dom_sf"/>
</dbReference>
<dbReference type="HOGENOM" id="CLU_042538_5_0_1"/>
<protein>
    <recommendedName>
        <fullName evidence="6">Terpene synthase</fullName>
        <ecNumber evidence="6">4.2.3.-</ecNumber>
    </recommendedName>
</protein>
<evidence type="ECO:0000313" key="7">
    <source>
        <dbReference type="EMBL" id="CCM04071.1"/>
    </source>
</evidence>
<keyword evidence="5 6" id="KW-0456">Lyase</keyword>
<sequence length="383" mass="44015">MSNQTILPENHLTHLIHQTIYSLILISMPAILDILTLPDTMAAWPWPRTINPYYEEVKAASNAWFRTFKAFNPDSQRAFDKCDFCRLAALAYPTMAKEHLRTGCDLMNLFFVIDEYTDVEDATTCREMVDIVIDALHDPHKPRPQGEVLLGEVARQFWALAIKTASPSSQRHFLESFTAYLESVVAQAVDRDNDTVRTIESYMETRRENIGSRPSFVLLELSMNLPDNVFYDPAIVELSTCITDLLILDNDIASYNKEQATGDDRHNIVTLAMHHFGCNVTEAMEWVAQYHTEIEGNFMDGLKKIPTWGPEIDRQIIEYIDGLGNWLRANDCWSFESGRYFGSKGPEVQITRRVPLMPKVQRNDSLRREDVVIPMVDRITEFR</sequence>
<evidence type="ECO:0000256" key="2">
    <source>
        <dbReference type="ARBA" id="ARBA00006333"/>
    </source>
</evidence>
<reference evidence="7 8" key="1">
    <citation type="journal article" date="2012" name="Appl. Environ. Microbiol.">
        <title>Short-read sequencing for genomic analysis of the brown rot fungus Fibroporia radiculosa.</title>
        <authorList>
            <person name="Tang J.D."/>
            <person name="Perkins A.D."/>
            <person name="Sonstegard T.S."/>
            <person name="Schroeder S.G."/>
            <person name="Burgess S.C."/>
            <person name="Diehl S.V."/>
        </authorList>
    </citation>
    <scope>NUCLEOTIDE SEQUENCE [LARGE SCALE GENOMIC DNA]</scope>
    <source>
        <strain evidence="7 8">TFFH 294</strain>
    </source>
</reference>
<dbReference type="InParanoid" id="J4IB55"/>
<comment type="cofactor">
    <cofactor evidence="1 6">
        <name>Mg(2+)</name>
        <dbReference type="ChEBI" id="CHEBI:18420"/>
    </cofactor>
</comment>
<dbReference type="Pfam" id="PF19086">
    <property type="entry name" value="Terpene_syn_C_2"/>
    <property type="match status" value="1"/>
</dbReference>
<keyword evidence="3 6" id="KW-0479">Metal-binding</keyword>
<dbReference type="GO" id="GO:0010333">
    <property type="term" value="F:terpene synthase activity"/>
    <property type="evidence" value="ECO:0007669"/>
    <property type="project" value="InterPro"/>
</dbReference>
<dbReference type="EC" id="4.2.3.-" evidence="6"/>
<evidence type="ECO:0000256" key="4">
    <source>
        <dbReference type="ARBA" id="ARBA00022842"/>
    </source>
</evidence>
<evidence type="ECO:0000256" key="5">
    <source>
        <dbReference type="ARBA" id="ARBA00023239"/>
    </source>
</evidence>
<evidence type="ECO:0000256" key="3">
    <source>
        <dbReference type="ARBA" id="ARBA00022723"/>
    </source>
</evidence>
<dbReference type="SFLD" id="SFLDS00005">
    <property type="entry name" value="Isoprenoid_Synthase_Type_I"/>
    <property type="match status" value="1"/>
</dbReference>
<dbReference type="EMBL" id="HE797141">
    <property type="protein sequence ID" value="CCM04071.1"/>
    <property type="molecule type" value="Genomic_DNA"/>
</dbReference>
<dbReference type="GO" id="GO:0046872">
    <property type="term" value="F:metal ion binding"/>
    <property type="evidence" value="ECO:0007669"/>
    <property type="project" value="UniProtKB-KW"/>
</dbReference>
<dbReference type="PANTHER" id="PTHR35201">
    <property type="entry name" value="TERPENE SYNTHASE"/>
    <property type="match status" value="1"/>
</dbReference>
<dbReference type="PANTHER" id="PTHR35201:SF4">
    <property type="entry name" value="BETA-PINACENE SYNTHASE-RELATED"/>
    <property type="match status" value="1"/>
</dbReference>
<dbReference type="RefSeq" id="XP_012183354.1">
    <property type="nucleotide sequence ID" value="XM_012327964.1"/>
</dbReference>
<comment type="similarity">
    <text evidence="2 6">Belongs to the terpene synthase family.</text>
</comment>
<proteinExistence type="inferred from homology"/>
<dbReference type="SFLD" id="SFLDG01020">
    <property type="entry name" value="Terpene_Cyclase_Like_2"/>
    <property type="match status" value="1"/>
</dbReference>
<dbReference type="InterPro" id="IPR034686">
    <property type="entry name" value="Terpene_cyclase-like_2"/>
</dbReference>
<evidence type="ECO:0000313" key="8">
    <source>
        <dbReference type="Proteomes" id="UP000006352"/>
    </source>
</evidence>
<evidence type="ECO:0000256" key="1">
    <source>
        <dbReference type="ARBA" id="ARBA00001946"/>
    </source>
</evidence>
<dbReference type="Proteomes" id="UP000006352">
    <property type="component" value="Unassembled WGS sequence"/>
</dbReference>